<protein>
    <submittedName>
        <fullName evidence="3">Antigen precurser-like protein</fullName>
    </submittedName>
</protein>
<dbReference type="EMBL" id="REGN01013680">
    <property type="protein sequence ID" value="RMZ93608.1"/>
    <property type="molecule type" value="Genomic_DNA"/>
</dbReference>
<name>A0A3M7P3H3_BRAPC</name>
<dbReference type="InterPro" id="IPR000953">
    <property type="entry name" value="Chromo/chromo_shadow_dom"/>
</dbReference>
<feature type="domain" description="Chromo" evidence="2">
    <location>
        <begin position="121"/>
        <end position="175"/>
    </location>
</feature>
<organism evidence="3 4">
    <name type="scientific">Brachionus plicatilis</name>
    <name type="common">Marine rotifer</name>
    <name type="synonym">Brachionus muelleri</name>
    <dbReference type="NCBI Taxonomy" id="10195"/>
    <lineage>
        <taxon>Eukaryota</taxon>
        <taxon>Metazoa</taxon>
        <taxon>Spiralia</taxon>
        <taxon>Gnathifera</taxon>
        <taxon>Rotifera</taxon>
        <taxon>Eurotatoria</taxon>
        <taxon>Monogononta</taxon>
        <taxon>Pseudotrocha</taxon>
        <taxon>Ploima</taxon>
        <taxon>Brachionidae</taxon>
        <taxon>Brachionus</taxon>
    </lineage>
</organism>
<sequence>EGKSGQTDRKSGQPDGKSGRTDRKSSQTDGKSGRLERKSGRTDRKSGQTGRKSSQPDGKSSRTDRKSSQTDGKSGRTDRKPSQTDGKSIEAYYPIETFEAIKHLEEEFKDKTRYDIHNIEYYFDQILNHQINDETRKMELLLAWRNLKDEEYEESWETLSRIFAPSMINDYFKSKGEKIPDRIEHPVHPNKDDAESDFFLAENLNEDENQLANDIFTLDYQGP</sequence>
<evidence type="ECO:0000313" key="4">
    <source>
        <dbReference type="Proteomes" id="UP000276133"/>
    </source>
</evidence>
<feature type="non-terminal residue" evidence="3">
    <location>
        <position position="1"/>
    </location>
</feature>
<feature type="compositionally biased region" description="Basic and acidic residues" evidence="1">
    <location>
        <begin position="1"/>
        <end position="46"/>
    </location>
</feature>
<dbReference type="SUPFAM" id="SSF54160">
    <property type="entry name" value="Chromo domain-like"/>
    <property type="match status" value="1"/>
</dbReference>
<reference evidence="3 4" key="1">
    <citation type="journal article" date="2018" name="Sci. Rep.">
        <title>Genomic signatures of local adaptation to the degree of environmental predictability in rotifers.</title>
        <authorList>
            <person name="Franch-Gras L."/>
            <person name="Hahn C."/>
            <person name="Garcia-Roger E.M."/>
            <person name="Carmona M.J."/>
            <person name="Serra M."/>
            <person name="Gomez A."/>
        </authorList>
    </citation>
    <scope>NUCLEOTIDE SEQUENCE [LARGE SCALE GENOMIC DNA]</scope>
    <source>
        <strain evidence="3">HYR1</strain>
    </source>
</reference>
<dbReference type="InterPro" id="IPR016197">
    <property type="entry name" value="Chromo-like_dom_sf"/>
</dbReference>
<feature type="compositionally biased region" description="Basic and acidic residues" evidence="1">
    <location>
        <begin position="59"/>
        <end position="82"/>
    </location>
</feature>
<feature type="compositionally biased region" description="Polar residues" evidence="1">
    <location>
        <begin position="47"/>
        <end position="58"/>
    </location>
</feature>
<accession>A0A3M7P3H3</accession>
<gene>
    <name evidence="3" type="ORF">BpHYR1_005362</name>
</gene>
<comment type="caution">
    <text evidence="3">The sequence shown here is derived from an EMBL/GenBank/DDBJ whole genome shotgun (WGS) entry which is preliminary data.</text>
</comment>
<dbReference type="Proteomes" id="UP000276133">
    <property type="component" value="Unassembled WGS sequence"/>
</dbReference>
<proteinExistence type="predicted"/>
<evidence type="ECO:0000259" key="2">
    <source>
        <dbReference type="PROSITE" id="PS50013"/>
    </source>
</evidence>
<dbReference type="Gene3D" id="2.40.50.40">
    <property type="match status" value="1"/>
</dbReference>
<evidence type="ECO:0000256" key="1">
    <source>
        <dbReference type="SAM" id="MobiDB-lite"/>
    </source>
</evidence>
<evidence type="ECO:0000313" key="3">
    <source>
        <dbReference type="EMBL" id="RMZ93608.1"/>
    </source>
</evidence>
<dbReference type="PROSITE" id="PS50013">
    <property type="entry name" value="CHROMO_2"/>
    <property type="match status" value="1"/>
</dbReference>
<keyword evidence="4" id="KW-1185">Reference proteome</keyword>
<feature type="non-terminal residue" evidence="3">
    <location>
        <position position="223"/>
    </location>
</feature>
<feature type="region of interest" description="Disordered" evidence="1">
    <location>
        <begin position="1"/>
        <end position="91"/>
    </location>
</feature>
<dbReference type="AlphaFoldDB" id="A0A3M7P3H3"/>